<evidence type="ECO:0000256" key="1">
    <source>
        <dbReference type="ARBA" id="ARBA00004123"/>
    </source>
</evidence>
<dbReference type="GO" id="GO:0005524">
    <property type="term" value="F:ATP binding"/>
    <property type="evidence" value="ECO:0007669"/>
    <property type="project" value="UniProtKB-KW"/>
</dbReference>
<evidence type="ECO:0000313" key="9">
    <source>
        <dbReference type="RefSeq" id="XP_030745325.1"/>
    </source>
</evidence>
<evidence type="ECO:0000256" key="2">
    <source>
        <dbReference type="ARBA" id="ARBA00006168"/>
    </source>
</evidence>
<dbReference type="GO" id="GO:0033314">
    <property type="term" value="P:mitotic DNA replication checkpoint signaling"/>
    <property type="evidence" value="ECO:0007669"/>
    <property type="project" value="TreeGrafter"/>
</dbReference>
<dbReference type="GeneID" id="115874344"/>
<dbReference type="Pfam" id="PF03215">
    <property type="entry name" value="Rad17"/>
    <property type="match status" value="1"/>
</dbReference>
<dbReference type="GO" id="GO:0003682">
    <property type="term" value="F:chromatin binding"/>
    <property type="evidence" value="ECO:0007669"/>
    <property type="project" value="TreeGrafter"/>
</dbReference>
<name>A0A6J2X2X0_SITOR</name>
<keyword evidence="8" id="KW-1185">Reference proteome</keyword>
<accession>A0A6J2X2X0</accession>
<dbReference type="GO" id="GO:0003689">
    <property type="term" value="F:DNA clamp loader activity"/>
    <property type="evidence" value="ECO:0007669"/>
    <property type="project" value="TreeGrafter"/>
</dbReference>
<evidence type="ECO:0000256" key="6">
    <source>
        <dbReference type="ARBA" id="ARBA00023242"/>
    </source>
</evidence>
<evidence type="ECO:0000256" key="4">
    <source>
        <dbReference type="ARBA" id="ARBA00022763"/>
    </source>
</evidence>
<keyword evidence="7" id="KW-0131">Cell cycle</keyword>
<dbReference type="PANTHER" id="PTHR12172">
    <property type="entry name" value="CELL CYCLE CHECKPOINT PROTEIN RAD17"/>
    <property type="match status" value="1"/>
</dbReference>
<keyword evidence="6" id="KW-0539">Nucleus</keyword>
<proteinExistence type="inferred from homology"/>
<reference evidence="9" key="1">
    <citation type="submission" date="2025-08" db="UniProtKB">
        <authorList>
            <consortium name="RefSeq"/>
        </authorList>
    </citation>
    <scope>IDENTIFICATION</scope>
    <source>
        <tissue evidence="9">Gonads</tissue>
    </source>
</reference>
<dbReference type="GO" id="GO:0005634">
    <property type="term" value="C:nucleus"/>
    <property type="evidence" value="ECO:0007669"/>
    <property type="project" value="UniProtKB-SubCell"/>
</dbReference>
<dbReference type="Gene3D" id="3.40.50.300">
    <property type="entry name" value="P-loop containing nucleotide triphosphate hydrolases"/>
    <property type="match status" value="1"/>
</dbReference>
<dbReference type="Proteomes" id="UP000504635">
    <property type="component" value="Unplaced"/>
</dbReference>
<sequence>MKSVNRWKSFDFGPKAILDENIPHKKLKTNRKSLVNFRKNNHQTISNNITEINFLNDIIPQTVGDLCVHPKKIKEIEEWLKFALHLTNHKKNTQFLLLTGPTGCGKTATTLTVCKSMNVKVVEWINPVDIDFEFVHGSTQTSRFLDFFSQSKYSSLFDSSDSKKILLVKEFPNIFLKRIGEFFDILEECYYKATYPVIFICSDTSSKDLNFQRILFPEEVQMKYSIANINFNACAPTLLKKAIERAQDVLKRDPNTFKVPSPAIREAVITSSGGDIRLAIHQFYMASLRESADLHIITDNKKSHKKCLGNKFTIKNMGKDEKLGLFHGLGRVLNPKRQVDGSSWRINCDIEKLIDEFNAQPNNFSSFLFENYLKYFGNLLDAGHAADVLSFTSLLLGNWENSDCMKIGLWIEVLGLMIFNQHRESRWTQISAPKKIEKKCAIGDVKYVHATDRFYYNLLAENKKYHAFN</sequence>
<dbReference type="PANTHER" id="PTHR12172:SF0">
    <property type="entry name" value="CELL CYCLE CHECKPOINT PROTEIN RAD17"/>
    <property type="match status" value="1"/>
</dbReference>
<dbReference type="InterPro" id="IPR004582">
    <property type="entry name" value="Checkpoint_prot_Rad17_Rad24"/>
</dbReference>
<dbReference type="GO" id="GO:0000077">
    <property type="term" value="P:DNA damage checkpoint signaling"/>
    <property type="evidence" value="ECO:0007669"/>
    <property type="project" value="TreeGrafter"/>
</dbReference>
<organism evidence="8 9">
    <name type="scientific">Sitophilus oryzae</name>
    <name type="common">Rice weevil</name>
    <name type="synonym">Curculio oryzae</name>
    <dbReference type="NCBI Taxonomy" id="7048"/>
    <lineage>
        <taxon>Eukaryota</taxon>
        <taxon>Metazoa</taxon>
        <taxon>Ecdysozoa</taxon>
        <taxon>Arthropoda</taxon>
        <taxon>Hexapoda</taxon>
        <taxon>Insecta</taxon>
        <taxon>Pterygota</taxon>
        <taxon>Neoptera</taxon>
        <taxon>Endopterygota</taxon>
        <taxon>Coleoptera</taxon>
        <taxon>Polyphaga</taxon>
        <taxon>Cucujiformia</taxon>
        <taxon>Curculionidae</taxon>
        <taxon>Dryophthorinae</taxon>
        <taxon>Sitophilus</taxon>
    </lineage>
</organism>
<dbReference type="FunCoup" id="A0A6J2X2X0">
    <property type="interactions" value="1068"/>
</dbReference>
<evidence type="ECO:0000256" key="3">
    <source>
        <dbReference type="ARBA" id="ARBA00022741"/>
    </source>
</evidence>
<protein>
    <submittedName>
        <fullName evidence="9">Cell cycle checkpoint protein RAD17</fullName>
    </submittedName>
</protein>
<keyword evidence="4" id="KW-0227">DNA damage</keyword>
<dbReference type="InParanoid" id="A0A6J2X2X0"/>
<dbReference type="SUPFAM" id="SSF52540">
    <property type="entry name" value="P-loop containing nucleoside triphosphate hydrolases"/>
    <property type="match status" value="1"/>
</dbReference>
<gene>
    <name evidence="9" type="primary">LOC115874344</name>
</gene>
<dbReference type="InterPro" id="IPR027417">
    <property type="entry name" value="P-loop_NTPase"/>
</dbReference>
<dbReference type="GO" id="GO:0006281">
    <property type="term" value="P:DNA repair"/>
    <property type="evidence" value="ECO:0007669"/>
    <property type="project" value="InterPro"/>
</dbReference>
<comment type="subcellular location">
    <subcellularLocation>
        <location evidence="1">Nucleus</location>
    </subcellularLocation>
</comment>
<dbReference type="OrthoDB" id="10265971at2759"/>
<dbReference type="KEGG" id="soy:115874344"/>
<evidence type="ECO:0000313" key="8">
    <source>
        <dbReference type="Proteomes" id="UP000504635"/>
    </source>
</evidence>
<evidence type="ECO:0000256" key="5">
    <source>
        <dbReference type="ARBA" id="ARBA00022840"/>
    </source>
</evidence>
<keyword evidence="5" id="KW-0067">ATP-binding</keyword>
<dbReference type="RefSeq" id="XP_030745325.1">
    <property type="nucleotide sequence ID" value="XM_030889465.1"/>
</dbReference>
<dbReference type="AlphaFoldDB" id="A0A6J2X2X0"/>
<dbReference type="CTD" id="5884"/>
<evidence type="ECO:0000256" key="7">
    <source>
        <dbReference type="ARBA" id="ARBA00023306"/>
    </source>
</evidence>
<keyword evidence="3" id="KW-0547">Nucleotide-binding</keyword>
<comment type="similarity">
    <text evidence="2">Belongs to the rad17/RAD24 family.</text>
</comment>